<gene>
    <name evidence="6" type="ORF">HK44_029120</name>
</gene>
<evidence type="ECO:0000256" key="4">
    <source>
        <dbReference type="ARBA" id="ARBA00022964"/>
    </source>
</evidence>
<keyword evidence="4 6" id="KW-0223">Dioxygenase</keyword>
<reference evidence="6 7" key="1">
    <citation type="journal article" date="2011" name="J. Bacteriol.">
        <title>Draft genome sequence of the polycyclic aromatic hydrocarbon-degrading, genetically engineered bioluminescent bioreporter Pseudomonas fluorescens HK44.</title>
        <authorList>
            <person name="Chauhan A."/>
            <person name="Layton A.C."/>
            <person name="Williams D.E."/>
            <person name="Smartt A.E."/>
            <person name="Ripp S."/>
            <person name="Karpinets T.V."/>
            <person name="Brown S.D."/>
            <person name="Sayler G.S."/>
        </authorList>
    </citation>
    <scope>NUCLEOTIDE SEQUENCE [LARGE SCALE GENOMIC DNA]</scope>
    <source>
        <strain evidence="6 7">HK44</strain>
        <plasmid evidence="6">pUTK21</plasmid>
    </source>
</reference>
<evidence type="ECO:0000256" key="1">
    <source>
        <dbReference type="ARBA" id="ARBA00005211"/>
    </source>
</evidence>
<keyword evidence="6" id="KW-0614">Plasmid</keyword>
<dbReference type="AlphaFoldDB" id="A0A010SCE8"/>
<evidence type="ECO:0000256" key="5">
    <source>
        <dbReference type="ARBA" id="ARBA00023002"/>
    </source>
</evidence>
<dbReference type="Proteomes" id="UP000022611">
    <property type="component" value="Unassembled WGS sequence"/>
</dbReference>
<evidence type="ECO:0000313" key="7">
    <source>
        <dbReference type="Proteomes" id="UP000022611"/>
    </source>
</evidence>
<dbReference type="Gene3D" id="3.10.450.50">
    <property type="match status" value="1"/>
</dbReference>
<dbReference type="PANTHER" id="PTHR41534">
    <property type="entry name" value="BLR3401 PROTEIN"/>
    <property type="match status" value="1"/>
</dbReference>
<evidence type="ECO:0000313" key="6">
    <source>
        <dbReference type="EMBL" id="EXF90980.1"/>
    </source>
</evidence>
<dbReference type="InterPro" id="IPR000391">
    <property type="entry name" value="Rng_hydr_dOase-bsu"/>
</dbReference>
<protein>
    <submittedName>
        <fullName evidence="6">Naphthalene 1,2-dioxygenase</fullName>
    </submittedName>
</protein>
<sequence>MMINIQEDKLVSAHDAEEILRFFNCHDSALQQEATTLLTQEAHLLDIQAYRAWLEHCVGSEVQYQVISRELRAASERRYKLNEAMNVYNENFQQLKVRVEHQLDPQNWGNSPKLRFTRFITNVQAAMDVNDKELLHIRSNVILHRARRGNQVDVFYAAREDKWKRGEGGVRKLVQRFVDYPERILQTHNLMVFL</sequence>
<dbReference type="GO" id="GO:0019380">
    <property type="term" value="P:3-phenylpropionate catabolic process"/>
    <property type="evidence" value="ECO:0007669"/>
    <property type="project" value="TreeGrafter"/>
</dbReference>
<name>A0A010SCE8_PSEFL</name>
<dbReference type="PATRIC" id="fig|1042209.11.peg.22"/>
<comment type="similarity">
    <text evidence="2">Belongs to the bacterial ring-hydroxylating dioxygenase beta subunit family.</text>
</comment>
<comment type="caution">
    <text evidence="6">The sequence shown here is derived from an EMBL/GenBank/DDBJ whole genome shotgun (WGS) entry which is preliminary data.</text>
</comment>
<dbReference type="EMBL" id="AFOY02000029">
    <property type="protein sequence ID" value="EXF90980.1"/>
    <property type="molecule type" value="Genomic_DNA"/>
</dbReference>
<proteinExistence type="inferred from homology"/>
<dbReference type="GO" id="GO:0051213">
    <property type="term" value="F:dioxygenase activity"/>
    <property type="evidence" value="ECO:0007669"/>
    <property type="project" value="UniProtKB-KW"/>
</dbReference>
<keyword evidence="3" id="KW-0058">Aromatic hydrocarbons catabolism</keyword>
<evidence type="ECO:0000256" key="3">
    <source>
        <dbReference type="ARBA" id="ARBA00022797"/>
    </source>
</evidence>
<evidence type="ECO:0000256" key="2">
    <source>
        <dbReference type="ARBA" id="ARBA00009570"/>
    </source>
</evidence>
<dbReference type="Pfam" id="PF00866">
    <property type="entry name" value="Ring_hydroxyl_B"/>
    <property type="match status" value="1"/>
</dbReference>
<dbReference type="InterPro" id="IPR032710">
    <property type="entry name" value="NTF2-like_dom_sf"/>
</dbReference>
<dbReference type="SMR" id="A0A010SCE8"/>
<organism evidence="6 7">
    <name type="scientific">Pseudomonas fluorescens HK44</name>
    <dbReference type="NCBI Taxonomy" id="1042209"/>
    <lineage>
        <taxon>Bacteria</taxon>
        <taxon>Pseudomonadati</taxon>
        <taxon>Pseudomonadota</taxon>
        <taxon>Gammaproteobacteria</taxon>
        <taxon>Pseudomonadales</taxon>
        <taxon>Pseudomonadaceae</taxon>
        <taxon>Pseudomonas</taxon>
    </lineage>
</organism>
<accession>A0A010SCE8</accession>
<keyword evidence="5" id="KW-0560">Oxidoreductase</keyword>
<comment type="pathway">
    <text evidence="1">Aromatic compound metabolism.</text>
</comment>
<dbReference type="PANTHER" id="PTHR41534:SF2">
    <property type="entry name" value="3-PHENYLPROPIONATE_CINNAMIC ACID DIOXYGENASE SUBUNIT BETA"/>
    <property type="match status" value="1"/>
</dbReference>
<dbReference type="CDD" id="cd00667">
    <property type="entry name" value="ring_hydroxylating_dioxygenases_beta"/>
    <property type="match status" value="1"/>
</dbReference>
<geneLocation type="plasmid" evidence="6">
    <name>pUTK21</name>
</geneLocation>
<dbReference type="SUPFAM" id="SSF54427">
    <property type="entry name" value="NTF2-like"/>
    <property type="match status" value="1"/>
</dbReference>
<dbReference type="HOGENOM" id="CLU_102527_1_0_6"/>
<dbReference type="OrthoDB" id="7062869at2"/>
<dbReference type="RefSeq" id="WP_011117401.1">
    <property type="nucleotide sequence ID" value="NZ_AFOY02000029.1"/>
</dbReference>